<reference evidence="6 7" key="1">
    <citation type="journal article" date="2016" name="Nat. Commun.">
        <title>Thousands of microbial genomes shed light on interconnected biogeochemical processes in an aquifer system.</title>
        <authorList>
            <person name="Anantharaman K."/>
            <person name="Brown C.T."/>
            <person name="Hug L.A."/>
            <person name="Sharon I."/>
            <person name="Castelle C.J."/>
            <person name="Probst A.J."/>
            <person name="Thomas B.C."/>
            <person name="Singh A."/>
            <person name="Wilkins M.J."/>
            <person name="Karaoz U."/>
            <person name="Brodie E.L."/>
            <person name="Williams K.H."/>
            <person name="Hubbard S.S."/>
            <person name="Banfield J.F."/>
        </authorList>
    </citation>
    <scope>NUCLEOTIDE SEQUENCE [LARGE SCALE GENOMIC DNA]</scope>
</reference>
<comment type="subunit">
    <text evidence="4">Part of the 50S ribosomal subunit. Contacts protein L20.</text>
</comment>
<accession>A0A1F6BGV9</accession>
<dbReference type="InterPro" id="IPR036164">
    <property type="entry name" value="bL21-like_sf"/>
</dbReference>
<evidence type="ECO:0000256" key="3">
    <source>
        <dbReference type="ARBA" id="ARBA00023274"/>
    </source>
</evidence>
<dbReference type="HAMAP" id="MF_01363">
    <property type="entry name" value="Ribosomal_bL21"/>
    <property type="match status" value="1"/>
</dbReference>
<dbReference type="PANTHER" id="PTHR21349">
    <property type="entry name" value="50S RIBOSOMAL PROTEIN L21"/>
    <property type="match status" value="1"/>
</dbReference>
<dbReference type="GO" id="GO:0003735">
    <property type="term" value="F:structural constituent of ribosome"/>
    <property type="evidence" value="ECO:0007669"/>
    <property type="project" value="InterPro"/>
</dbReference>
<comment type="function">
    <text evidence="4 5">This protein binds to 23S rRNA in the presence of protein L20.</text>
</comment>
<organism evidence="6 7">
    <name type="scientific">Candidatus Gottesmanbacteria bacterium RIFOXYB1_FULL_47_11</name>
    <dbReference type="NCBI Taxonomy" id="1798401"/>
    <lineage>
        <taxon>Bacteria</taxon>
        <taxon>Candidatus Gottesmaniibacteriota</taxon>
    </lineage>
</organism>
<proteinExistence type="inferred from homology"/>
<dbReference type="EMBL" id="MFKE01000001">
    <property type="protein sequence ID" value="OGG36053.1"/>
    <property type="molecule type" value="Genomic_DNA"/>
</dbReference>
<dbReference type="GO" id="GO:0019843">
    <property type="term" value="F:rRNA binding"/>
    <property type="evidence" value="ECO:0007669"/>
    <property type="project" value="UniProtKB-UniRule"/>
</dbReference>
<dbReference type="InterPro" id="IPR028909">
    <property type="entry name" value="bL21-like"/>
</dbReference>
<keyword evidence="3 4" id="KW-0687">Ribonucleoprotein</keyword>
<evidence type="ECO:0000256" key="5">
    <source>
        <dbReference type="RuleBase" id="RU000562"/>
    </source>
</evidence>
<dbReference type="STRING" id="1798401.A2363_00985"/>
<dbReference type="SUPFAM" id="SSF141091">
    <property type="entry name" value="L21p-like"/>
    <property type="match status" value="1"/>
</dbReference>
<dbReference type="GO" id="GO:0006412">
    <property type="term" value="P:translation"/>
    <property type="evidence" value="ECO:0007669"/>
    <property type="project" value="UniProtKB-UniRule"/>
</dbReference>
<dbReference type="Pfam" id="PF00829">
    <property type="entry name" value="Ribosomal_L21p"/>
    <property type="match status" value="1"/>
</dbReference>
<dbReference type="Proteomes" id="UP000176186">
    <property type="component" value="Unassembled WGS sequence"/>
</dbReference>
<protein>
    <recommendedName>
        <fullName evidence="4">Large ribosomal subunit protein bL21</fullName>
    </recommendedName>
</protein>
<evidence type="ECO:0000313" key="7">
    <source>
        <dbReference type="Proteomes" id="UP000176186"/>
    </source>
</evidence>
<comment type="caution">
    <text evidence="6">The sequence shown here is derived from an EMBL/GenBank/DDBJ whole genome shotgun (WGS) entry which is preliminary data.</text>
</comment>
<evidence type="ECO:0000313" key="6">
    <source>
        <dbReference type="EMBL" id="OGG36053.1"/>
    </source>
</evidence>
<dbReference type="GO" id="GO:1990904">
    <property type="term" value="C:ribonucleoprotein complex"/>
    <property type="evidence" value="ECO:0007669"/>
    <property type="project" value="UniProtKB-KW"/>
</dbReference>
<keyword evidence="4 5" id="KW-0699">rRNA-binding</keyword>
<keyword evidence="2 4" id="KW-0689">Ribosomal protein</keyword>
<sequence length="103" mass="11559">MESFVVVEIAGKQYRVKSGDVLLVNRLEEKEGDTVTFDRVLLAASGKKTEIGTPLVKGAKVSAKILAQEKGEKLNVRRYKSKVRYRKSTGFRPKYTKIQIVSV</sequence>
<dbReference type="GO" id="GO:0005737">
    <property type="term" value="C:cytoplasm"/>
    <property type="evidence" value="ECO:0007669"/>
    <property type="project" value="UniProtKB-ARBA"/>
</dbReference>
<name>A0A1F6BGV9_9BACT</name>
<dbReference type="PANTHER" id="PTHR21349:SF0">
    <property type="entry name" value="LARGE RIBOSOMAL SUBUNIT PROTEIN BL21M"/>
    <property type="match status" value="1"/>
</dbReference>
<dbReference type="InterPro" id="IPR001787">
    <property type="entry name" value="Ribosomal_bL21"/>
</dbReference>
<evidence type="ECO:0000256" key="2">
    <source>
        <dbReference type="ARBA" id="ARBA00022980"/>
    </source>
</evidence>
<dbReference type="NCBIfam" id="TIGR00061">
    <property type="entry name" value="L21"/>
    <property type="match status" value="1"/>
</dbReference>
<evidence type="ECO:0000256" key="4">
    <source>
        <dbReference type="HAMAP-Rule" id="MF_01363"/>
    </source>
</evidence>
<comment type="similarity">
    <text evidence="1 4 5">Belongs to the bacterial ribosomal protein bL21 family.</text>
</comment>
<gene>
    <name evidence="4" type="primary">rplU</name>
    <name evidence="6" type="ORF">A2363_00985</name>
</gene>
<dbReference type="AlphaFoldDB" id="A0A1F6BGV9"/>
<keyword evidence="4 5" id="KW-0694">RNA-binding</keyword>
<evidence type="ECO:0000256" key="1">
    <source>
        <dbReference type="ARBA" id="ARBA00008563"/>
    </source>
</evidence>
<dbReference type="GO" id="GO:0005840">
    <property type="term" value="C:ribosome"/>
    <property type="evidence" value="ECO:0007669"/>
    <property type="project" value="UniProtKB-KW"/>
</dbReference>